<keyword evidence="5" id="KW-0378">Hydrolase</keyword>
<comment type="similarity">
    <text evidence="1">Belongs to the helicase family. DnaB subfamily.</text>
</comment>
<name>A0A2M8KIP8_9BACT</name>
<dbReference type="GO" id="GO:1990077">
    <property type="term" value="C:primosome complex"/>
    <property type="evidence" value="ECO:0007669"/>
    <property type="project" value="UniProtKB-KW"/>
</dbReference>
<dbReference type="PANTHER" id="PTHR30153">
    <property type="entry name" value="REPLICATIVE DNA HELICASE DNAB"/>
    <property type="match status" value="1"/>
</dbReference>
<keyword evidence="2" id="KW-0639">Primosome</keyword>
<reference evidence="16" key="1">
    <citation type="submission" date="2017-09" db="EMBL/GenBank/DDBJ databases">
        <title>Depth-based differentiation of microbial function through sediment-hosted aquifers and enrichment of novel symbionts in the deep terrestrial subsurface.</title>
        <authorList>
            <person name="Probst A.J."/>
            <person name="Ladd B."/>
            <person name="Jarett J.K."/>
            <person name="Geller-Mcgrath D.E."/>
            <person name="Sieber C.M.K."/>
            <person name="Emerson J.B."/>
            <person name="Anantharaman K."/>
            <person name="Thomas B.C."/>
            <person name="Malmstrom R."/>
            <person name="Stieglmeier M."/>
            <person name="Klingl A."/>
            <person name="Woyke T."/>
            <person name="Ryan C.M."/>
            <person name="Banfield J.F."/>
        </authorList>
    </citation>
    <scope>NUCLEOTIDE SEQUENCE [LARGE SCALE GENOMIC DNA]</scope>
</reference>
<accession>A0A2M8KIP8</accession>
<keyword evidence="12" id="KW-0175">Coiled coil</keyword>
<evidence type="ECO:0000313" key="15">
    <source>
        <dbReference type="EMBL" id="PJE59796.1"/>
    </source>
</evidence>
<dbReference type="AlphaFoldDB" id="A0A2M8KIP8"/>
<gene>
    <name evidence="15" type="ORF">COU85_01780</name>
</gene>
<dbReference type="Gene3D" id="1.10.860.10">
    <property type="entry name" value="DNAb Helicase, Chain A"/>
    <property type="match status" value="1"/>
</dbReference>
<evidence type="ECO:0000256" key="1">
    <source>
        <dbReference type="ARBA" id="ARBA00008428"/>
    </source>
</evidence>
<proteinExistence type="inferred from homology"/>
<evidence type="ECO:0000256" key="10">
    <source>
        <dbReference type="ARBA" id="ARBA00044969"/>
    </source>
</evidence>
<dbReference type="GO" id="GO:0006269">
    <property type="term" value="P:DNA replication, synthesis of primer"/>
    <property type="evidence" value="ECO:0007669"/>
    <property type="project" value="UniProtKB-KW"/>
</dbReference>
<protein>
    <recommendedName>
        <fullName evidence="10">DNA 5'-3' helicase</fullName>
        <ecNumber evidence="10">5.6.2.3</ecNumber>
    </recommendedName>
</protein>
<evidence type="ECO:0000259" key="13">
    <source>
        <dbReference type="Pfam" id="PF00772"/>
    </source>
</evidence>
<dbReference type="PANTHER" id="PTHR30153:SF2">
    <property type="entry name" value="REPLICATIVE DNA HELICASE"/>
    <property type="match status" value="1"/>
</dbReference>
<evidence type="ECO:0000256" key="4">
    <source>
        <dbReference type="ARBA" id="ARBA00022741"/>
    </source>
</evidence>
<keyword evidence="8" id="KW-0238">DNA-binding</keyword>
<dbReference type="GO" id="GO:0005829">
    <property type="term" value="C:cytosol"/>
    <property type="evidence" value="ECO:0007669"/>
    <property type="project" value="TreeGrafter"/>
</dbReference>
<keyword evidence="6 15" id="KW-0347">Helicase</keyword>
<evidence type="ECO:0000256" key="6">
    <source>
        <dbReference type="ARBA" id="ARBA00022806"/>
    </source>
</evidence>
<dbReference type="Pfam" id="PF03796">
    <property type="entry name" value="DnaB_C"/>
    <property type="match status" value="1"/>
</dbReference>
<evidence type="ECO:0000256" key="3">
    <source>
        <dbReference type="ARBA" id="ARBA00022705"/>
    </source>
</evidence>
<keyword evidence="4" id="KW-0547">Nucleotide-binding</keyword>
<keyword evidence="3" id="KW-0235">DNA replication</keyword>
<feature type="domain" description="SF4 helicase" evidence="14">
    <location>
        <begin position="185"/>
        <end position="216"/>
    </location>
</feature>
<evidence type="ECO:0000256" key="2">
    <source>
        <dbReference type="ARBA" id="ARBA00022515"/>
    </source>
</evidence>
<feature type="coiled-coil region" evidence="12">
    <location>
        <begin position="126"/>
        <end position="153"/>
    </location>
</feature>
<dbReference type="InterPro" id="IPR007693">
    <property type="entry name" value="DNA_helicase_DnaB-like_N"/>
</dbReference>
<dbReference type="InterPro" id="IPR016136">
    <property type="entry name" value="DNA_helicase_N/primase_C"/>
</dbReference>
<evidence type="ECO:0000256" key="5">
    <source>
        <dbReference type="ARBA" id="ARBA00022801"/>
    </source>
</evidence>
<sequence>MAEQNFERIPPQNIEAEQSVLAALMMDKNAIYKVSDILQPGDFYREAHNIIYKTMLDLIEKGQPTDVLSLTNRLEETKKLEKIGGSSYLATLANAVSAASNIVHYAKIVHHKKILRSLIDAANHINELGYNETENLEQLLDEAEQRIFGITQRSLTQDFSSVKSHLEGAFERLEKLHEGQGDIRGLPTGYGDLDNLIGGLHKADLVILAARPSLGK</sequence>
<comment type="catalytic activity">
    <reaction evidence="11">
        <text>ATP + H2O = ADP + phosphate + H(+)</text>
        <dbReference type="Rhea" id="RHEA:13065"/>
        <dbReference type="ChEBI" id="CHEBI:15377"/>
        <dbReference type="ChEBI" id="CHEBI:15378"/>
        <dbReference type="ChEBI" id="CHEBI:30616"/>
        <dbReference type="ChEBI" id="CHEBI:43474"/>
        <dbReference type="ChEBI" id="CHEBI:456216"/>
        <dbReference type="EC" id="5.6.2.3"/>
    </reaction>
</comment>
<evidence type="ECO:0000256" key="9">
    <source>
        <dbReference type="ARBA" id="ARBA00023235"/>
    </source>
</evidence>
<dbReference type="InterPro" id="IPR036185">
    <property type="entry name" value="DNA_heli_DnaB-like_N_sf"/>
</dbReference>
<feature type="domain" description="DNA helicase DnaB-like N-terminal" evidence="13">
    <location>
        <begin position="10"/>
        <end position="110"/>
    </location>
</feature>
<evidence type="ECO:0000259" key="14">
    <source>
        <dbReference type="Pfam" id="PF03796"/>
    </source>
</evidence>
<evidence type="ECO:0000256" key="8">
    <source>
        <dbReference type="ARBA" id="ARBA00023125"/>
    </source>
</evidence>
<dbReference type="FunFam" id="1.10.860.10:FF:000001">
    <property type="entry name" value="Replicative DNA helicase"/>
    <property type="match status" value="1"/>
</dbReference>
<organism evidence="15 16">
    <name type="scientific">Candidatus Portnoybacteria bacterium CG10_big_fil_rev_8_21_14_0_10_44_7</name>
    <dbReference type="NCBI Taxonomy" id="1974816"/>
    <lineage>
        <taxon>Bacteria</taxon>
        <taxon>Candidatus Portnoyibacteriota</taxon>
    </lineage>
</organism>
<dbReference type="InterPro" id="IPR007694">
    <property type="entry name" value="DNA_helicase_DnaB-like_C"/>
</dbReference>
<dbReference type="GO" id="GO:0016787">
    <property type="term" value="F:hydrolase activity"/>
    <property type="evidence" value="ECO:0007669"/>
    <property type="project" value="UniProtKB-KW"/>
</dbReference>
<evidence type="ECO:0000256" key="12">
    <source>
        <dbReference type="SAM" id="Coils"/>
    </source>
</evidence>
<dbReference type="Gene3D" id="3.40.50.300">
    <property type="entry name" value="P-loop containing nucleotide triphosphate hydrolases"/>
    <property type="match status" value="1"/>
</dbReference>
<evidence type="ECO:0000313" key="16">
    <source>
        <dbReference type="Proteomes" id="UP000231086"/>
    </source>
</evidence>
<dbReference type="GO" id="GO:0003677">
    <property type="term" value="F:DNA binding"/>
    <property type="evidence" value="ECO:0007669"/>
    <property type="project" value="UniProtKB-KW"/>
</dbReference>
<evidence type="ECO:0000256" key="11">
    <source>
        <dbReference type="ARBA" id="ARBA00048954"/>
    </source>
</evidence>
<evidence type="ECO:0000256" key="7">
    <source>
        <dbReference type="ARBA" id="ARBA00022840"/>
    </source>
</evidence>
<dbReference type="GO" id="GO:0005524">
    <property type="term" value="F:ATP binding"/>
    <property type="evidence" value="ECO:0007669"/>
    <property type="project" value="UniProtKB-KW"/>
</dbReference>
<dbReference type="Proteomes" id="UP000231086">
    <property type="component" value="Unassembled WGS sequence"/>
</dbReference>
<dbReference type="SUPFAM" id="SSF48024">
    <property type="entry name" value="N-terminal domain of DnaB helicase"/>
    <property type="match status" value="1"/>
</dbReference>
<feature type="non-terminal residue" evidence="15">
    <location>
        <position position="216"/>
    </location>
</feature>
<comment type="caution">
    <text evidence="15">The sequence shown here is derived from an EMBL/GenBank/DDBJ whole genome shotgun (WGS) entry which is preliminary data.</text>
</comment>
<dbReference type="Pfam" id="PF00772">
    <property type="entry name" value="DnaB"/>
    <property type="match status" value="1"/>
</dbReference>
<keyword evidence="7" id="KW-0067">ATP-binding</keyword>
<dbReference type="InterPro" id="IPR027417">
    <property type="entry name" value="P-loop_NTPase"/>
</dbReference>
<keyword evidence="9" id="KW-0413">Isomerase</keyword>
<dbReference type="EMBL" id="PFEA01000032">
    <property type="protein sequence ID" value="PJE59796.1"/>
    <property type="molecule type" value="Genomic_DNA"/>
</dbReference>
<dbReference type="EC" id="5.6.2.3" evidence="10"/>
<dbReference type="GO" id="GO:0043139">
    <property type="term" value="F:5'-3' DNA helicase activity"/>
    <property type="evidence" value="ECO:0007669"/>
    <property type="project" value="UniProtKB-EC"/>
</dbReference>